<sequence length="100" mass="10755">MSAEEHPPALPAVPSTAIGGGATAPVVRSTPERAAKILLHALAKKYAASGENSATRTPKELVRQSMANPRGKQLWAKVRENISVLVPPKHNVRYRRSLTP</sequence>
<proteinExistence type="predicted"/>
<feature type="non-terminal residue" evidence="2">
    <location>
        <position position="100"/>
    </location>
</feature>
<gene>
    <name evidence="2" type="ORF">DYB28_016160</name>
</gene>
<protein>
    <submittedName>
        <fullName evidence="2">Uncharacterized protein</fullName>
    </submittedName>
</protein>
<dbReference type="Proteomes" id="UP000275652">
    <property type="component" value="Unassembled WGS sequence"/>
</dbReference>
<comment type="caution">
    <text evidence="2">The sequence shown here is derived from an EMBL/GenBank/DDBJ whole genome shotgun (WGS) entry which is preliminary data.</text>
</comment>
<feature type="region of interest" description="Disordered" evidence="1">
    <location>
        <begin position="1"/>
        <end position="24"/>
    </location>
</feature>
<organism evidence="2 3">
    <name type="scientific">Aphanomyces astaci</name>
    <name type="common">Crayfish plague agent</name>
    <dbReference type="NCBI Taxonomy" id="112090"/>
    <lineage>
        <taxon>Eukaryota</taxon>
        <taxon>Sar</taxon>
        <taxon>Stramenopiles</taxon>
        <taxon>Oomycota</taxon>
        <taxon>Saprolegniomycetes</taxon>
        <taxon>Saprolegniales</taxon>
        <taxon>Verrucalvaceae</taxon>
        <taxon>Aphanomyces</taxon>
    </lineage>
</organism>
<evidence type="ECO:0000313" key="3">
    <source>
        <dbReference type="Proteomes" id="UP000275652"/>
    </source>
</evidence>
<dbReference type="EMBL" id="QUTI01037034">
    <property type="protein sequence ID" value="RLO01183.1"/>
    <property type="molecule type" value="Genomic_DNA"/>
</dbReference>
<accession>A0A9X8DPC0</accession>
<evidence type="ECO:0000256" key="1">
    <source>
        <dbReference type="SAM" id="MobiDB-lite"/>
    </source>
</evidence>
<reference evidence="2 3" key="1">
    <citation type="journal article" date="2018" name="J. Invertebr. Pathol.">
        <title>New genotyping method for the causative agent of crayfish plague (Aphanomyces astaci) based on whole genome data.</title>
        <authorList>
            <person name="Minardi D."/>
            <person name="Studholme D.J."/>
            <person name="van der Giezen M."/>
            <person name="Pretto T."/>
            <person name="Oidtmann B."/>
        </authorList>
    </citation>
    <scope>NUCLEOTIDE SEQUENCE [LARGE SCALE GENOMIC DNA]</scope>
    <source>
        <strain evidence="2 3">KB13</strain>
    </source>
</reference>
<dbReference type="AlphaFoldDB" id="A0A9X8DPC0"/>
<evidence type="ECO:0000313" key="2">
    <source>
        <dbReference type="EMBL" id="RLO01183.1"/>
    </source>
</evidence>
<name>A0A9X8DPC0_APHAT</name>